<evidence type="ECO:0000313" key="2">
    <source>
        <dbReference type="EMBL" id="KKN27077.1"/>
    </source>
</evidence>
<dbReference type="Gene3D" id="1.25.10.10">
    <property type="entry name" value="Leucine-rich Repeat Variant"/>
    <property type="match status" value="1"/>
</dbReference>
<keyword evidence="1" id="KW-0812">Transmembrane</keyword>
<keyword evidence="1" id="KW-1133">Transmembrane helix</keyword>
<sequence length="647" mass="70396">MNQFLSYFRQHPWQRRALTFLVSLVIALVAAVTLWPVIDDHLLIRRLGDESDWLRERAVREAATQIRQSPATLRRLQRALRTTDDRRFYGVASALNRVSEFYTPQREGGDIDRLAAMRFEATEHAPSRWMVLHRQCLSDRDNLHMRRLLAAAIGDANAGIRELATVLAFKVRDDAAIRSLLADKAPAVRAAAAQTAALAGRTDLTGEIAPLLDDADPMVVASAGYALASLDPDAHSAAICGKLVATESAEARDRLLAAAILLNDDNARQAVRECFDKTVGGDSFADAMLLTAIASLQVDWAEQAVRPILTEAGGPQGEQTTSIQLHAALRAADTLDLPVRHEVREIITKLWGPSLQRTMGAAAMVLGRQIDLDQGRRSAPTGPECIRTLQQAAIWQSTTDDPTDDQPPTIWTTPVASAAAAVALWRLNAPLADQFLRSSAASPESLPGDTIAWALAMSDRPGEGYAVGGAMLPAPGAPPAARVYNDDERASGAMLLALAARTDEQKAAAAERIRQRLEGTGLGGEDNPYVQLTYRCALLILGRREHGDDLYDLMGVLAFPQRRVLTALLSAGDKRALDWMLWNTQQTPDDVVELLVGRGLQDVLAVVAPQLPRVDPAAPHDVRVWQARMLSDTYAIHHAAIQLKDLP</sequence>
<proteinExistence type="predicted"/>
<evidence type="ECO:0000256" key="1">
    <source>
        <dbReference type="SAM" id="Phobius"/>
    </source>
</evidence>
<name>A0A0F9PR19_9ZZZZ</name>
<gene>
    <name evidence="2" type="ORF">LCGC14_0868240</name>
</gene>
<accession>A0A0F9PR19</accession>
<reference evidence="2" key="1">
    <citation type="journal article" date="2015" name="Nature">
        <title>Complex archaea that bridge the gap between prokaryotes and eukaryotes.</title>
        <authorList>
            <person name="Spang A."/>
            <person name="Saw J.H."/>
            <person name="Jorgensen S.L."/>
            <person name="Zaremba-Niedzwiedzka K."/>
            <person name="Martijn J."/>
            <person name="Lind A.E."/>
            <person name="van Eijk R."/>
            <person name="Schleper C."/>
            <person name="Guy L."/>
            <person name="Ettema T.J."/>
        </authorList>
    </citation>
    <scope>NUCLEOTIDE SEQUENCE</scope>
</reference>
<protein>
    <recommendedName>
        <fullName evidence="3">HEAT repeat domain-containing protein</fullName>
    </recommendedName>
</protein>
<organism evidence="2">
    <name type="scientific">marine sediment metagenome</name>
    <dbReference type="NCBI Taxonomy" id="412755"/>
    <lineage>
        <taxon>unclassified sequences</taxon>
        <taxon>metagenomes</taxon>
        <taxon>ecological metagenomes</taxon>
    </lineage>
</organism>
<comment type="caution">
    <text evidence="2">The sequence shown here is derived from an EMBL/GenBank/DDBJ whole genome shotgun (WGS) entry which is preliminary data.</text>
</comment>
<dbReference type="InterPro" id="IPR016024">
    <property type="entry name" value="ARM-type_fold"/>
</dbReference>
<dbReference type="AlphaFoldDB" id="A0A0F9PR19"/>
<keyword evidence="1" id="KW-0472">Membrane</keyword>
<feature type="transmembrane region" description="Helical" evidence="1">
    <location>
        <begin position="20"/>
        <end position="38"/>
    </location>
</feature>
<evidence type="ECO:0008006" key="3">
    <source>
        <dbReference type="Google" id="ProtNLM"/>
    </source>
</evidence>
<dbReference type="SUPFAM" id="SSF48371">
    <property type="entry name" value="ARM repeat"/>
    <property type="match status" value="1"/>
</dbReference>
<dbReference type="EMBL" id="LAZR01002669">
    <property type="protein sequence ID" value="KKN27077.1"/>
    <property type="molecule type" value="Genomic_DNA"/>
</dbReference>
<dbReference type="InterPro" id="IPR011989">
    <property type="entry name" value="ARM-like"/>
</dbReference>